<accession>A0ABU3N2T2</accession>
<evidence type="ECO:0008006" key="3">
    <source>
        <dbReference type="Google" id="ProtNLM"/>
    </source>
</evidence>
<evidence type="ECO:0000313" key="2">
    <source>
        <dbReference type="EMBL" id="MDT8758778.1"/>
    </source>
</evidence>
<comment type="caution">
    <text evidence="2">The sequence shown here is derived from an EMBL/GenBank/DDBJ whole genome shotgun (WGS) entry which is preliminary data.</text>
</comment>
<name>A0ABU3N2T2_9SPHN</name>
<dbReference type="EMBL" id="JALMLT010000002">
    <property type="protein sequence ID" value="MDT8758778.1"/>
    <property type="molecule type" value="Genomic_DNA"/>
</dbReference>
<feature type="chain" id="PRO_5046000442" description="Secreted protein" evidence="1">
    <location>
        <begin position="22"/>
        <end position="190"/>
    </location>
</feature>
<reference evidence="2" key="1">
    <citation type="submission" date="2022-04" db="EMBL/GenBank/DDBJ databases">
        <title>Tomato heritable bacteria conferring resistance against bacterial wilt.</title>
        <authorList>
            <person name="Yin J."/>
        </authorList>
    </citation>
    <scope>NUCLEOTIDE SEQUENCE</scope>
    <source>
        <strain evidence="2">Cra20</strain>
    </source>
</reference>
<organism evidence="2">
    <name type="scientific">Sphingomonas psychrotolerans</name>
    <dbReference type="NCBI Taxonomy" id="1327635"/>
    <lineage>
        <taxon>Bacteria</taxon>
        <taxon>Pseudomonadati</taxon>
        <taxon>Pseudomonadota</taxon>
        <taxon>Alphaproteobacteria</taxon>
        <taxon>Sphingomonadales</taxon>
        <taxon>Sphingomonadaceae</taxon>
        <taxon>Sphingomonas</taxon>
    </lineage>
</organism>
<protein>
    <recommendedName>
        <fullName evidence="3">Secreted protein</fullName>
    </recommendedName>
</protein>
<feature type="signal peptide" evidence="1">
    <location>
        <begin position="1"/>
        <end position="21"/>
    </location>
</feature>
<proteinExistence type="predicted"/>
<sequence>MTSILKSPVHAITLIAGGALAAHSAAAGQNAPVSIPNSGLTEASRPGDEARSCAEIEDEVNGLLEKLGRQSEALASASGQVVETGVKGSRTVKNAARKSVATQGFASAASDVASVLPGGALVSGLIGSAAGAAIAADNRKLAERQQVLSREMQANMAALQQQASAAMPDAMRLQHLTELQAVKKCPGSDR</sequence>
<evidence type="ECO:0000256" key="1">
    <source>
        <dbReference type="SAM" id="SignalP"/>
    </source>
</evidence>
<gene>
    <name evidence="2" type="ORF">MZO42_08710</name>
</gene>
<keyword evidence="1" id="KW-0732">Signal</keyword>